<reference evidence="1" key="1">
    <citation type="submission" date="2020-08" db="EMBL/GenBank/DDBJ databases">
        <title>Multicomponent nature underlies the extraordinary mechanical properties of spider dragline silk.</title>
        <authorList>
            <person name="Kono N."/>
            <person name="Nakamura H."/>
            <person name="Mori M."/>
            <person name="Yoshida Y."/>
            <person name="Ohtoshi R."/>
            <person name="Malay A.D."/>
            <person name="Moran D.A.P."/>
            <person name="Tomita M."/>
            <person name="Numata K."/>
            <person name="Arakawa K."/>
        </authorList>
    </citation>
    <scope>NUCLEOTIDE SEQUENCE</scope>
</reference>
<dbReference type="Proteomes" id="UP000887013">
    <property type="component" value="Unassembled WGS sequence"/>
</dbReference>
<dbReference type="EMBL" id="BMAW01068199">
    <property type="protein sequence ID" value="GFT63270.1"/>
    <property type="molecule type" value="Genomic_DNA"/>
</dbReference>
<evidence type="ECO:0000313" key="2">
    <source>
        <dbReference type="Proteomes" id="UP000887013"/>
    </source>
</evidence>
<gene>
    <name evidence="1" type="ORF">NPIL_156071</name>
</gene>
<evidence type="ECO:0000313" key="1">
    <source>
        <dbReference type="EMBL" id="GFT63270.1"/>
    </source>
</evidence>
<name>A0A8X6PC80_NEPPI</name>
<dbReference type="AlphaFoldDB" id="A0A8X6PC80"/>
<comment type="caution">
    <text evidence="1">The sequence shown here is derived from an EMBL/GenBank/DDBJ whole genome shotgun (WGS) entry which is preliminary data.</text>
</comment>
<proteinExistence type="predicted"/>
<organism evidence="1 2">
    <name type="scientific">Nephila pilipes</name>
    <name type="common">Giant wood spider</name>
    <name type="synonym">Nephila maculata</name>
    <dbReference type="NCBI Taxonomy" id="299642"/>
    <lineage>
        <taxon>Eukaryota</taxon>
        <taxon>Metazoa</taxon>
        <taxon>Ecdysozoa</taxon>
        <taxon>Arthropoda</taxon>
        <taxon>Chelicerata</taxon>
        <taxon>Arachnida</taxon>
        <taxon>Araneae</taxon>
        <taxon>Araneomorphae</taxon>
        <taxon>Entelegynae</taxon>
        <taxon>Araneoidea</taxon>
        <taxon>Nephilidae</taxon>
        <taxon>Nephila</taxon>
    </lineage>
</organism>
<feature type="non-terminal residue" evidence="1">
    <location>
        <position position="66"/>
    </location>
</feature>
<protein>
    <submittedName>
        <fullName evidence="1">Uncharacterized protein</fullName>
    </submittedName>
</protein>
<sequence>MAGNAFTVADFSGLLPVRQTASGSEGREAGKMARLAVWYGVLAAKAIPKQRQWHGLTVSNAKRHAK</sequence>
<accession>A0A8X6PC80</accession>
<keyword evidence="2" id="KW-1185">Reference proteome</keyword>